<evidence type="ECO:0000256" key="1">
    <source>
        <dbReference type="ARBA" id="ARBA00004651"/>
    </source>
</evidence>
<evidence type="ECO:0000256" key="7">
    <source>
        <dbReference type="SAM" id="Phobius"/>
    </source>
</evidence>
<dbReference type="PANTHER" id="PTHR33452:SF1">
    <property type="entry name" value="INNER MEMBRANE PROTEIN YPHA-RELATED"/>
    <property type="match status" value="1"/>
</dbReference>
<organism evidence="8 9">
    <name type="scientific">Ornithinibacillus halophilus</name>
    <dbReference type="NCBI Taxonomy" id="930117"/>
    <lineage>
        <taxon>Bacteria</taxon>
        <taxon>Bacillati</taxon>
        <taxon>Bacillota</taxon>
        <taxon>Bacilli</taxon>
        <taxon>Bacillales</taxon>
        <taxon>Bacillaceae</taxon>
        <taxon>Ornithinibacillus</taxon>
    </lineage>
</organism>
<dbReference type="Pfam" id="PF07681">
    <property type="entry name" value="DoxX"/>
    <property type="match status" value="1"/>
</dbReference>
<keyword evidence="9" id="KW-1185">Reference proteome</keyword>
<gene>
    <name evidence="8" type="ORF">SAMN05216225_101121</name>
</gene>
<sequence>MYKYTNFWEEIIIRLNMNWTRWICYAVGFIFIASGVKKLLDPNFINLFYNLGLPYPSTTLFIVAIVELACGALIVAGLYVRKATIPLLVIMVGAILLTKLPILFTQDVPFIHVIVQFAFDARLDIVATILLLLLYQHVPGKRIR</sequence>
<accession>A0A1M5G144</accession>
<comment type="similarity">
    <text evidence="2">Belongs to the DoxX family.</text>
</comment>
<proteinExistence type="inferred from homology"/>
<keyword evidence="6 7" id="KW-0472">Membrane</keyword>
<reference evidence="8 9" key="1">
    <citation type="submission" date="2016-11" db="EMBL/GenBank/DDBJ databases">
        <authorList>
            <person name="Jaros S."/>
            <person name="Januszkiewicz K."/>
            <person name="Wedrychowicz H."/>
        </authorList>
    </citation>
    <scope>NUCLEOTIDE SEQUENCE [LARGE SCALE GENOMIC DNA]</scope>
    <source>
        <strain evidence="8 9">IBRC-M 10683</strain>
    </source>
</reference>
<feature type="transmembrane region" description="Helical" evidence="7">
    <location>
        <begin position="110"/>
        <end position="135"/>
    </location>
</feature>
<dbReference type="InterPro" id="IPR032808">
    <property type="entry name" value="DoxX"/>
</dbReference>
<keyword evidence="5 7" id="KW-1133">Transmembrane helix</keyword>
<keyword evidence="3" id="KW-1003">Cell membrane</keyword>
<name>A0A1M5G144_9BACI</name>
<evidence type="ECO:0000256" key="5">
    <source>
        <dbReference type="ARBA" id="ARBA00022989"/>
    </source>
</evidence>
<feature type="transmembrane region" description="Helical" evidence="7">
    <location>
        <begin position="22"/>
        <end position="40"/>
    </location>
</feature>
<dbReference type="GO" id="GO:0005886">
    <property type="term" value="C:plasma membrane"/>
    <property type="evidence" value="ECO:0007669"/>
    <property type="project" value="UniProtKB-SubCell"/>
</dbReference>
<keyword evidence="4 7" id="KW-0812">Transmembrane</keyword>
<protein>
    <submittedName>
        <fullName evidence="8">DoxX protein</fullName>
    </submittedName>
</protein>
<comment type="subcellular location">
    <subcellularLocation>
        <location evidence="1">Cell membrane</location>
        <topology evidence="1">Multi-pass membrane protein</topology>
    </subcellularLocation>
</comment>
<feature type="transmembrane region" description="Helical" evidence="7">
    <location>
        <begin position="60"/>
        <end position="80"/>
    </location>
</feature>
<dbReference type="AlphaFoldDB" id="A0A1M5G144"/>
<dbReference type="PANTHER" id="PTHR33452">
    <property type="entry name" value="OXIDOREDUCTASE CATD-RELATED"/>
    <property type="match status" value="1"/>
</dbReference>
<dbReference type="Proteomes" id="UP000183988">
    <property type="component" value="Unassembled WGS sequence"/>
</dbReference>
<dbReference type="EMBL" id="FQVW01000011">
    <property type="protein sequence ID" value="SHF97436.1"/>
    <property type="molecule type" value="Genomic_DNA"/>
</dbReference>
<dbReference type="InterPro" id="IPR051907">
    <property type="entry name" value="DoxX-like_oxidoreductase"/>
</dbReference>
<evidence type="ECO:0000256" key="6">
    <source>
        <dbReference type="ARBA" id="ARBA00023136"/>
    </source>
</evidence>
<evidence type="ECO:0000313" key="9">
    <source>
        <dbReference type="Proteomes" id="UP000183988"/>
    </source>
</evidence>
<feature type="transmembrane region" description="Helical" evidence="7">
    <location>
        <begin position="87"/>
        <end position="104"/>
    </location>
</feature>
<dbReference type="STRING" id="930117.SAMN05216225_101121"/>
<evidence type="ECO:0000256" key="3">
    <source>
        <dbReference type="ARBA" id="ARBA00022475"/>
    </source>
</evidence>
<evidence type="ECO:0000313" key="8">
    <source>
        <dbReference type="EMBL" id="SHF97436.1"/>
    </source>
</evidence>
<evidence type="ECO:0000256" key="2">
    <source>
        <dbReference type="ARBA" id="ARBA00006679"/>
    </source>
</evidence>
<evidence type="ECO:0000256" key="4">
    <source>
        <dbReference type="ARBA" id="ARBA00022692"/>
    </source>
</evidence>